<evidence type="ECO:0008006" key="4">
    <source>
        <dbReference type="Google" id="ProtNLM"/>
    </source>
</evidence>
<reference evidence="2 3" key="1">
    <citation type="submission" date="2014-03" db="EMBL/GenBank/DDBJ databases">
        <title>Draft genome of the hookworm Oesophagostomum dentatum.</title>
        <authorList>
            <person name="Mitreva M."/>
        </authorList>
    </citation>
    <scope>NUCLEOTIDE SEQUENCE [LARGE SCALE GENOMIC DNA]</scope>
    <source>
        <strain evidence="2 3">OD-Hann</strain>
    </source>
</reference>
<feature type="compositionally biased region" description="Basic and acidic residues" evidence="1">
    <location>
        <begin position="198"/>
        <end position="207"/>
    </location>
</feature>
<dbReference type="OrthoDB" id="5872378at2759"/>
<dbReference type="AlphaFoldDB" id="A0A0B1SHL3"/>
<dbReference type="Proteomes" id="UP000053660">
    <property type="component" value="Unassembled WGS sequence"/>
</dbReference>
<feature type="compositionally biased region" description="Low complexity" evidence="1">
    <location>
        <begin position="185"/>
        <end position="197"/>
    </location>
</feature>
<organism evidence="2 3">
    <name type="scientific">Oesophagostomum dentatum</name>
    <name type="common">Nodular worm</name>
    <dbReference type="NCBI Taxonomy" id="61180"/>
    <lineage>
        <taxon>Eukaryota</taxon>
        <taxon>Metazoa</taxon>
        <taxon>Ecdysozoa</taxon>
        <taxon>Nematoda</taxon>
        <taxon>Chromadorea</taxon>
        <taxon>Rhabditida</taxon>
        <taxon>Rhabditina</taxon>
        <taxon>Rhabditomorpha</taxon>
        <taxon>Strongyloidea</taxon>
        <taxon>Strongylidae</taxon>
        <taxon>Oesophagostomum</taxon>
    </lineage>
</organism>
<gene>
    <name evidence="2" type="ORF">OESDEN_16912</name>
</gene>
<protein>
    <recommendedName>
        <fullName evidence="4">Retrotransposon gag domain-containing protein</fullName>
    </recommendedName>
</protein>
<feature type="region of interest" description="Disordered" evidence="1">
    <location>
        <begin position="182"/>
        <end position="218"/>
    </location>
</feature>
<evidence type="ECO:0000256" key="1">
    <source>
        <dbReference type="SAM" id="MobiDB-lite"/>
    </source>
</evidence>
<proteinExistence type="predicted"/>
<name>A0A0B1SHL3_OESDE</name>
<evidence type="ECO:0000313" key="2">
    <source>
        <dbReference type="EMBL" id="KHJ83391.1"/>
    </source>
</evidence>
<keyword evidence="3" id="KW-1185">Reference proteome</keyword>
<dbReference type="EMBL" id="KN573678">
    <property type="protein sequence ID" value="KHJ83391.1"/>
    <property type="molecule type" value="Genomic_DNA"/>
</dbReference>
<sequence length="271" mass="30267">MWLRRLEDIMRMRSTSMTPQMKANFLIGYLDGVAREKVEELSADQRNDFDAIVTHLKAFFEGPQHRYMARQSLSTCQQQLGESSASFANRLLNLVRAATTGQDQASQKERVLEEFVARLRPDIRYYVKLDNPSTFEQAVAKAQMVEQLLAEATADRLIAPASAPRSIEVKAVAPRASFITERGSRYPNNNSSSYRSSSRFDRPDPPRRPMPSRRNGIPSRGATCFNCGELDTWLGSAHLLKPQLLAQVRGFLPLAAAPPITSATLALLIAL</sequence>
<accession>A0A0B1SHL3</accession>
<evidence type="ECO:0000313" key="3">
    <source>
        <dbReference type="Proteomes" id="UP000053660"/>
    </source>
</evidence>